<dbReference type="InterPro" id="IPR000182">
    <property type="entry name" value="GNAT_dom"/>
</dbReference>
<organism evidence="4 5">
    <name type="scientific">Deinococcus radiotolerans</name>
    <dbReference type="NCBI Taxonomy" id="1309407"/>
    <lineage>
        <taxon>Bacteria</taxon>
        <taxon>Thermotogati</taxon>
        <taxon>Deinococcota</taxon>
        <taxon>Deinococci</taxon>
        <taxon>Deinococcales</taxon>
        <taxon>Deinococcaceae</taxon>
        <taxon>Deinococcus</taxon>
    </lineage>
</organism>
<accession>A0ABQ2FPI7</accession>
<sequence>MTLHRPRPATPADAADIARIYTQGIEDRSSTFETRPRTAQDITPWFDGTHPIVVVERGDQVTAFASTSLYRPRDCYAGIAEFSVYVDRAQRGTGAGKAAMQALIPAAQAAGYWKLLSRVFPENAASRALLASLGFREVCTYERHGQLDGVWKDVVIVEKLLSGEDGPWTRGSGPVGHASTVKMWP</sequence>
<dbReference type="RefSeq" id="WP_189070397.1">
    <property type="nucleotide sequence ID" value="NZ_BMPE01000018.1"/>
</dbReference>
<keyword evidence="5" id="KW-1185">Reference proteome</keyword>
<dbReference type="Proteomes" id="UP000604341">
    <property type="component" value="Unassembled WGS sequence"/>
</dbReference>
<dbReference type="CDD" id="cd04301">
    <property type="entry name" value="NAT_SF"/>
    <property type="match status" value="1"/>
</dbReference>
<dbReference type="InterPro" id="IPR016181">
    <property type="entry name" value="Acyl_CoA_acyltransferase"/>
</dbReference>
<dbReference type="PANTHER" id="PTHR43072:SF23">
    <property type="entry name" value="UPF0039 PROTEIN C11D3.02C"/>
    <property type="match status" value="1"/>
</dbReference>
<dbReference type="Gene3D" id="3.40.630.30">
    <property type="match status" value="1"/>
</dbReference>
<proteinExistence type="predicted"/>
<evidence type="ECO:0000313" key="5">
    <source>
        <dbReference type="Proteomes" id="UP000604341"/>
    </source>
</evidence>
<dbReference type="Pfam" id="PF00583">
    <property type="entry name" value="Acetyltransf_1"/>
    <property type="match status" value="1"/>
</dbReference>
<evidence type="ECO:0000259" key="3">
    <source>
        <dbReference type="PROSITE" id="PS51186"/>
    </source>
</evidence>
<keyword evidence="2" id="KW-0012">Acyltransferase</keyword>
<feature type="domain" description="N-acetyltransferase" evidence="3">
    <location>
        <begin position="4"/>
        <end position="162"/>
    </location>
</feature>
<evidence type="ECO:0000313" key="4">
    <source>
        <dbReference type="EMBL" id="GGL14296.1"/>
    </source>
</evidence>
<dbReference type="PROSITE" id="PS51186">
    <property type="entry name" value="GNAT"/>
    <property type="match status" value="1"/>
</dbReference>
<dbReference type="EMBL" id="BMPE01000018">
    <property type="protein sequence ID" value="GGL14296.1"/>
    <property type="molecule type" value="Genomic_DNA"/>
</dbReference>
<comment type="caution">
    <text evidence="4">The sequence shown here is derived from an EMBL/GenBank/DDBJ whole genome shotgun (WGS) entry which is preliminary data.</text>
</comment>
<reference evidence="5" key="1">
    <citation type="journal article" date="2019" name="Int. J. Syst. Evol. Microbiol.">
        <title>The Global Catalogue of Microorganisms (GCM) 10K type strain sequencing project: providing services to taxonomists for standard genome sequencing and annotation.</title>
        <authorList>
            <consortium name="The Broad Institute Genomics Platform"/>
            <consortium name="The Broad Institute Genome Sequencing Center for Infectious Disease"/>
            <person name="Wu L."/>
            <person name="Ma J."/>
        </authorList>
    </citation>
    <scope>NUCLEOTIDE SEQUENCE [LARGE SCALE GENOMIC DNA]</scope>
    <source>
        <strain evidence="5">JCM 19173</strain>
    </source>
</reference>
<keyword evidence="1" id="KW-0808">Transferase</keyword>
<dbReference type="SUPFAM" id="SSF55729">
    <property type="entry name" value="Acyl-CoA N-acyltransferases (Nat)"/>
    <property type="match status" value="1"/>
</dbReference>
<evidence type="ECO:0000256" key="1">
    <source>
        <dbReference type="ARBA" id="ARBA00022679"/>
    </source>
</evidence>
<name>A0ABQ2FPI7_9DEIO</name>
<protein>
    <submittedName>
        <fullName evidence="4">N-acetyltransferase</fullName>
    </submittedName>
</protein>
<evidence type="ECO:0000256" key="2">
    <source>
        <dbReference type="ARBA" id="ARBA00023315"/>
    </source>
</evidence>
<gene>
    <name evidence="4" type="ORF">GCM10010844_36330</name>
</gene>
<dbReference type="NCBIfam" id="NF040503">
    <property type="entry name" value="resist_ArsN1a"/>
    <property type="match status" value="1"/>
</dbReference>
<dbReference type="PANTHER" id="PTHR43072">
    <property type="entry name" value="N-ACETYLTRANSFERASE"/>
    <property type="match status" value="1"/>
</dbReference>